<feature type="region of interest" description="Disordered" evidence="1">
    <location>
        <begin position="12"/>
        <end position="74"/>
    </location>
</feature>
<sequence>MCTGSYAMQASLAGLPGAPRPHQRTAPPPSSPPRHRRRAARSIWTAPKLNPTAVASSSWTPPAEEPTHPSPLSLLPRRYPISRAFRLTSSGNPAVGTHVMVFGIEKGRDREGADEGCKDAGVRRRRISHNEKGTCSLHISCLLPGLNRRPLDLQSNALPTELRRLHGKSPFLTVFDAPTALAAWLLIFAGGFYTRGLGNETNGGKHSTGQNLINGDKKPPATYSMNCSRAFGRGQDGKCRDHVPHPAKEKTLQEWRLPPLPLYTSSATQQTSDCVLWPPGPDLIDL</sequence>
<proteinExistence type="predicted"/>
<evidence type="ECO:0000313" key="3">
    <source>
        <dbReference type="Proteomes" id="UP000269721"/>
    </source>
</evidence>
<dbReference type="AlphaFoldDB" id="A0A4P9VUP4"/>
<keyword evidence="3" id="KW-1185">Reference proteome</keyword>
<dbReference type="Proteomes" id="UP000269721">
    <property type="component" value="Unassembled WGS sequence"/>
</dbReference>
<organism evidence="2 3">
    <name type="scientific">Blyttiomyces helicus</name>
    <dbReference type="NCBI Taxonomy" id="388810"/>
    <lineage>
        <taxon>Eukaryota</taxon>
        <taxon>Fungi</taxon>
        <taxon>Fungi incertae sedis</taxon>
        <taxon>Chytridiomycota</taxon>
        <taxon>Chytridiomycota incertae sedis</taxon>
        <taxon>Chytridiomycetes</taxon>
        <taxon>Chytridiomycetes incertae sedis</taxon>
        <taxon>Blyttiomyces</taxon>
    </lineage>
</organism>
<name>A0A4P9VUP4_9FUNG</name>
<dbReference type="EMBL" id="ML002043">
    <property type="protein sequence ID" value="RKO82822.1"/>
    <property type="molecule type" value="Genomic_DNA"/>
</dbReference>
<evidence type="ECO:0000313" key="2">
    <source>
        <dbReference type="EMBL" id="RKO82822.1"/>
    </source>
</evidence>
<gene>
    <name evidence="2" type="ORF">BDK51DRAFT_44880</name>
</gene>
<reference evidence="3" key="1">
    <citation type="journal article" date="2018" name="Nat. Microbiol.">
        <title>Leveraging single-cell genomics to expand the fungal tree of life.</title>
        <authorList>
            <person name="Ahrendt S.R."/>
            <person name="Quandt C.A."/>
            <person name="Ciobanu D."/>
            <person name="Clum A."/>
            <person name="Salamov A."/>
            <person name="Andreopoulos B."/>
            <person name="Cheng J.F."/>
            <person name="Woyke T."/>
            <person name="Pelin A."/>
            <person name="Henrissat B."/>
            <person name="Reynolds N.K."/>
            <person name="Benny G.L."/>
            <person name="Smith M.E."/>
            <person name="James T.Y."/>
            <person name="Grigoriev I.V."/>
        </authorList>
    </citation>
    <scope>NUCLEOTIDE SEQUENCE [LARGE SCALE GENOMIC DNA]</scope>
</reference>
<dbReference type="OrthoDB" id="6351704at2759"/>
<accession>A0A4P9VUP4</accession>
<evidence type="ECO:0000256" key="1">
    <source>
        <dbReference type="SAM" id="MobiDB-lite"/>
    </source>
</evidence>
<protein>
    <submittedName>
        <fullName evidence="2">Uncharacterized protein</fullName>
    </submittedName>
</protein>